<keyword evidence="2" id="KW-0159">Chromosome partition</keyword>
<proteinExistence type="inferred from homology"/>
<dbReference type="SMART" id="SM00470">
    <property type="entry name" value="ParB"/>
    <property type="match status" value="1"/>
</dbReference>
<dbReference type="CDD" id="cd16393">
    <property type="entry name" value="SPO0J_N"/>
    <property type="match status" value="1"/>
</dbReference>
<dbReference type="Gene3D" id="1.10.10.2830">
    <property type="match status" value="1"/>
</dbReference>
<dbReference type="Pfam" id="PF02195">
    <property type="entry name" value="ParB_N"/>
    <property type="match status" value="1"/>
</dbReference>
<dbReference type="OrthoDB" id="9802051at2"/>
<name>A0A0N9V471_SPHMC</name>
<dbReference type="PANTHER" id="PTHR33375:SF1">
    <property type="entry name" value="CHROMOSOME-PARTITIONING PROTEIN PARB-RELATED"/>
    <property type="match status" value="1"/>
</dbReference>
<feature type="domain" description="ParB-like N-terminal" evidence="5">
    <location>
        <begin position="57"/>
        <end position="148"/>
    </location>
</feature>
<evidence type="ECO:0000256" key="4">
    <source>
        <dbReference type="ARBA" id="ARBA00025472"/>
    </source>
</evidence>
<dbReference type="AlphaFoldDB" id="A0A0N9V471"/>
<reference evidence="6 7" key="1">
    <citation type="journal article" date="2015" name="Genome Announc.">
        <title>Complete Genome Sequence of Polypropylene Glycol- and Polyethylene Glycol-Degrading Sphingopyxis macrogoltabida Strain EY-1.</title>
        <authorList>
            <person name="Ohtsubo Y."/>
            <person name="Nagata Y."/>
            <person name="Numata M."/>
            <person name="Tsuchikane K."/>
            <person name="Hosoyama A."/>
            <person name="Yamazoe A."/>
            <person name="Tsuda M."/>
            <person name="Fujita N."/>
            <person name="Kawai F."/>
        </authorList>
    </citation>
    <scope>NUCLEOTIDE SEQUENCE [LARGE SCALE GENOMIC DNA]</scope>
    <source>
        <strain evidence="6 7">EY-1</strain>
    </source>
</reference>
<dbReference type="FunFam" id="3.90.1530.30:FF:000001">
    <property type="entry name" value="Chromosome partitioning protein ParB"/>
    <property type="match status" value="1"/>
</dbReference>
<dbReference type="Gene3D" id="3.90.1530.30">
    <property type="match status" value="1"/>
</dbReference>
<dbReference type="KEGG" id="smag:AN936_20450"/>
<dbReference type="Pfam" id="PF17762">
    <property type="entry name" value="HTH_ParB"/>
    <property type="match status" value="1"/>
</dbReference>
<evidence type="ECO:0000256" key="3">
    <source>
        <dbReference type="ARBA" id="ARBA00023125"/>
    </source>
</evidence>
<evidence type="ECO:0000313" key="7">
    <source>
        <dbReference type="Proteomes" id="UP000058074"/>
    </source>
</evidence>
<dbReference type="GO" id="GO:0005694">
    <property type="term" value="C:chromosome"/>
    <property type="evidence" value="ECO:0007669"/>
    <property type="project" value="TreeGrafter"/>
</dbReference>
<dbReference type="PATRIC" id="fig|33050.5.peg.4240"/>
<comment type="function">
    <text evidence="4">Involved in chromosome partition. Localize to both poles of the predivisional cell following completion of DNA replication. Binds to the DNA origin of replication.</text>
</comment>
<dbReference type="InterPro" id="IPR003115">
    <property type="entry name" value="ParB_N"/>
</dbReference>
<evidence type="ECO:0000256" key="2">
    <source>
        <dbReference type="ARBA" id="ARBA00022829"/>
    </source>
</evidence>
<evidence type="ECO:0000259" key="5">
    <source>
        <dbReference type="SMART" id="SM00470"/>
    </source>
</evidence>
<dbReference type="InterPro" id="IPR050336">
    <property type="entry name" value="Chromosome_partition/occlusion"/>
</dbReference>
<protein>
    <submittedName>
        <fullName evidence="6">Chromosome partitioning protein ParB</fullName>
    </submittedName>
</protein>
<dbReference type="FunFam" id="1.10.10.2830:FF:000001">
    <property type="entry name" value="Chromosome partitioning protein ParB"/>
    <property type="match status" value="1"/>
</dbReference>
<accession>A0A0N9V471</accession>
<dbReference type="SUPFAM" id="SSF110849">
    <property type="entry name" value="ParB/Sulfiredoxin"/>
    <property type="match status" value="1"/>
</dbReference>
<dbReference type="InterPro" id="IPR036086">
    <property type="entry name" value="ParB/Sulfiredoxin_sf"/>
</dbReference>
<dbReference type="SUPFAM" id="SSF109709">
    <property type="entry name" value="KorB DNA-binding domain-like"/>
    <property type="match status" value="1"/>
</dbReference>
<dbReference type="PANTHER" id="PTHR33375">
    <property type="entry name" value="CHROMOSOME-PARTITIONING PROTEIN PARB-RELATED"/>
    <property type="match status" value="1"/>
</dbReference>
<gene>
    <name evidence="6" type="ORF">AN936_20450</name>
</gene>
<dbReference type="Pfam" id="PF23552">
    <property type="entry name" value="ParB_C"/>
    <property type="match status" value="1"/>
</dbReference>
<keyword evidence="3" id="KW-0238">DNA-binding</keyword>
<dbReference type="EMBL" id="CP012700">
    <property type="protein sequence ID" value="ALH82640.1"/>
    <property type="molecule type" value="Genomic_DNA"/>
</dbReference>
<evidence type="ECO:0000256" key="1">
    <source>
        <dbReference type="ARBA" id="ARBA00006295"/>
    </source>
</evidence>
<dbReference type="InterPro" id="IPR041468">
    <property type="entry name" value="HTH_ParB/Spo0J"/>
</dbReference>
<evidence type="ECO:0000313" key="6">
    <source>
        <dbReference type="EMBL" id="ALH82640.1"/>
    </source>
</evidence>
<dbReference type="InterPro" id="IPR004437">
    <property type="entry name" value="ParB/RepB/Spo0J"/>
</dbReference>
<comment type="similarity">
    <text evidence="1">Belongs to the ParB family.</text>
</comment>
<sequence>MTDNNDEIERGAAPVRKRPSGLGRGLNALFGDAAVEAPVLASPGAAKPAPAAGDAVQHIAVGSIRPLPGQPRRHFDEAAIAELADSIGARGLLQPIIVRAAPDGQGYQLVAGERRWRAAQRAGLHQIPALVRELDDAATYEIALVENIQRQDLNAIEEATAYRRLIEDFGHSQEALAKLVGKSRSHVANLMRLLDLPKGVQDLVGDGSLAMGHARALIGATAAEEIARKVVKDGLSVRAVEALVRAEKGGGRKAPLEYKSIDGAGGRDPDIVAVERHLSELLGIGVAIQYAGDGKGALTLKFASLDQLDMICQRLSGESI</sequence>
<dbReference type="RefSeq" id="WP_054589657.1">
    <property type="nucleotide sequence ID" value="NZ_CP012700.1"/>
</dbReference>
<dbReference type="GO" id="GO:0007059">
    <property type="term" value="P:chromosome segregation"/>
    <property type="evidence" value="ECO:0007669"/>
    <property type="project" value="UniProtKB-KW"/>
</dbReference>
<dbReference type="NCBIfam" id="TIGR00180">
    <property type="entry name" value="parB_part"/>
    <property type="match status" value="1"/>
</dbReference>
<dbReference type="InterPro" id="IPR057240">
    <property type="entry name" value="ParB_dimer_C"/>
</dbReference>
<dbReference type="GO" id="GO:0003677">
    <property type="term" value="F:DNA binding"/>
    <property type="evidence" value="ECO:0007669"/>
    <property type="project" value="UniProtKB-KW"/>
</dbReference>
<dbReference type="Proteomes" id="UP000058074">
    <property type="component" value="Chromosome"/>
</dbReference>
<organism evidence="6 7">
    <name type="scientific">Sphingopyxis macrogoltabida</name>
    <name type="common">Sphingomonas macrogoltabidus</name>
    <dbReference type="NCBI Taxonomy" id="33050"/>
    <lineage>
        <taxon>Bacteria</taxon>
        <taxon>Pseudomonadati</taxon>
        <taxon>Pseudomonadota</taxon>
        <taxon>Alphaproteobacteria</taxon>
        <taxon>Sphingomonadales</taxon>
        <taxon>Sphingomonadaceae</taxon>
        <taxon>Sphingopyxis</taxon>
    </lineage>
</organism>